<proteinExistence type="predicted"/>
<protein>
    <submittedName>
        <fullName evidence="1">(northern house mosquito) hypothetical protein</fullName>
    </submittedName>
</protein>
<evidence type="ECO:0000313" key="1">
    <source>
        <dbReference type="EMBL" id="CAG6458708.1"/>
    </source>
</evidence>
<accession>A0A8D8AK23</accession>
<dbReference type="EMBL" id="HBUE01035891">
    <property type="protein sequence ID" value="CAG6458708.1"/>
    <property type="molecule type" value="Transcribed_RNA"/>
</dbReference>
<name>A0A8D8AK23_CULPI</name>
<organism evidence="1">
    <name type="scientific">Culex pipiens</name>
    <name type="common">House mosquito</name>
    <dbReference type="NCBI Taxonomy" id="7175"/>
    <lineage>
        <taxon>Eukaryota</taxon>
        <taxon>Metazoa</taxon>
        <taxon>Ecdysozoa</taxon>
        <taxon>Arthropoda</taxon>
        <taxon>Hexapoda</taxon>
        <taxon>Insecta</taxon>
        <taxon>Pterygota</taxon>
        <taxon>Neoptera</taxon>
        <taxon>Endopterygota</taxon>
        <taxon>Diptera</taxon>
        <taxon>Nematocera</taxon>
        <taxon>Culicoidea</taxon>
        <taxon>Culicidae</taxon>
        <taxon>Culicinae</taxon>
        <taxon>Culicini</taxon>
        <taxon>Culex</taxon>
        <taxon>Culex</taxon>
    </lineage>
</organism>
<reference evidence="1" key="1">
    <citation type="submission" date="2021-05" db="EMBL/GenBank/DDBJ databases">
        <authorList>
            <person name="Alioto T."/>
            <person name="Alioto T."/>
            <person name="Gomez Garrido J."/>
        </authorList>
    </citation>
    <scope>NUCLEOTIDE SEQUENCE</scope>
</reference>
<dbReference type="AlphaFoldDB" id="A0A8D8AK23"/>
<sequence length="118" mass="13517">MVVCCTPLLTKSQFRDVWNVDAITPINNSGRRKDVRNYRLNTLLPARSSRTTDLPEFQHGFVKKRSTVSNLMLYVSSINSSLEKRCQVDSVYVDFAKAFDKVHHNLLFLPSIALPCRD</sequence>